<dbReference type="SUPFAM" id="SSF53756">
    <property type="entry name" value="UDP-Glycosyltransferase/glycogen phosphorylase"/>
    <property type="match status" value="1"/>
</dbReference>
<evidence type="ECO:0000313" key="2">
    <source>
        <dbReference type="EMBL" id="ACB43131.1"/>
    </source>
</evidence>
<accession>B1X5B2</accession>
<protein>
    <submittedName>
        <fullName evidence="2">Glycosyl transferase group 1</fullName>
    </submittedName>
</protein>
<proteinExistence type="predicted"/>
<dbReference type="Pfam" id="PF13692">
    <property type="entry name" value="Glyco_trans_1_4"/>
    <property type="match status" value="1"/>
</dbReference>
<dbReference type="CAZy" id="GT4">
    <property type="family name" value="Glycosyltransferase Family 4"/>
</dbReference>
<organism evidence="2">
    <name type="scientific">Paulinella chromatophora</name>
    <dbReference type="NCBI Taxonomy" id="39717"/>
    <lineage>
        <taxon>Eukaryota</taxon>
        <taxon>Sar</taxon>
        <taxon>Rhizaria</taxon>
        <taxon>Cercozoa</taxon>
        <taxon>Imbricatea</taxon>
        <taxon>Silicofilosea</taxon>
        <taxon>Euglyphida</taxon>
        <taxon>Paulinellidae</taxon>
        <taxon>Paulinella</taxon>
    </lineage>
</organism>
<reference evidence="2" key="2">
    <citation type="journal article" date="2008" name="Curr. Biol.">
        <title>Chromatophore genome sequence of Paulinella sheds light on acquisition of photosynthesis by eukaryotes.</title>
        <authorList>
            <person name="Nowack E.C.M."/>
            <person name="Melkonian M."/>
            <person name="Gloeckner G."/>
        </authorList>
    </citation>
    <scope>NUCLEOTIDE SEQUENCE [LARGE SCALE GENOMIC DNA]</scope>
</reference>
<dbReference type="InterPro" id="IPR028098">
    <property type="entry name" value="Glyco_trans_4-like_N"/>
</dbReference>
<dbReference type="Gene3D" id="3.40.50.2000">
    <property type="entry name" value="Glycogen Phosphorylase B"/>
    <property type="match status" value="2"/>
</dbReference>
<feature type="domain" description="Glycosyltransferase subfamily 4-like N-terminal" evidence="1">
    <location>
        <begin position="23"/>
        <end position="195"/>
    </location>
</feature>
<dbReference type="InterPro" id="IPR050194">
    <property type="entry name" value="Glycosyltransferase_grp1"/>
</dbReference>
<sequence length="393" mass="43744">MPHIAWLGKKSPFCGNVTYGISTIKALRGRGYPISFIHFDTPTTLSQKISVSQLTSDESNLKNQSEAEVILPCFIKSQVYTIPLPGAQKELRESLRRIKPDLVHASLTLSPLDFRLPDLCQQLKVPLVATFHPPFDASQRSFMAGAQQLTYEIYAPALARFDRVIVFSELQARILCKLGIEKERVAVIPNGVDTDYWMPASSDYTSSILKNVRQRLGTSRVFLYMGRIATEKNVEALIQAWRIIRPTGCKLVIVGDGPLRRSLQLGNEECDILWWGYESNRDVRVALLQLAEVFLLPSLVEGLSLALLEAMASGTACVATDAGADGEVLDRGAGIVISTQEVTKQLRTLLPILRDQPILTAQLGCRARARALERYTIDRNIDALERLYGELVF</sequence>
<dbReference type="RefSeq" id="YP_002049341.1">
    <property type="nucleotide sequence ID" value="NC_011087.1"/>
</dbReference>
<dbReference type="Pfam" id="PF13439">
    <property type="entry name" value="Glyco_transf_4"/>
    <property type="match status" value="1"/>
</dbReference>
<dbReference type="CDD" id="cd03801">
    <property type="entry name" value="GT4_PimA-like"/>
    <property type="match status" value="1"/>
</dbReference>
<dbReference type="GeneID" id="6481498"/>
<geneLocation type="organellar chromatophore" evidence="2"/>
<dbReference type="PANTHER" id="PTHR45947:SF11">
    <property type="entry name" value="SLR1508 PROTEIN"/>
    <property type="match status" value="1"/>
</dbReference>
<name>B1X5B2_PAUCH</name>
<dbReference type="AlphaFoldDB" id="B1X5B2"/>
<dbReference type="PANTHER" id="PTHR45947">
    <property type="entry name" value="SULFOQUINOVOSYL TRANSFERASE SQD2"/>
    <property type="match status" value="1"/>
</dbReference>
<keyword evidence="2" id="KW-0934">Plastid</keyword>
<keyword evidence="2" id="KW-0808">Transferase</keyword>
<evidence type="ECO:0000259" key="1">
    <source>
        <dbReference type="Pfam" id="PF13439"/>
    </source>
</evidence>
<dbReference type="EMBL" id="CP000815">
    <property type="protein sequence ID" value="ACB43131.1"/>
    <property type="molecule type" value="Genomic_DNA"/>
</dbReference>
<gene>
    <name evidence="2" type="ordered locus">PCC_0715</name>
</gene>
<dbReference type="GO" id="GO:0016757">
    <property type="term" value="F:glycosyltransferase activity"/>
    <property type="evidence" value="ECO:0007669"/>
    <property type="project" value="TreeGrafter"/>
</dbReference>
<reference evidence="2" key="1">
    <citation type="submission" date="2007-08" db="EMBL/GenBank/DDBJ databases">
        <authorList>
            <person name="Gloeckner G."/>
            <person name="Nowack E."/>
            <person name="Melkonian M."/>
        </authorList>
    </citation>
    <scope>NUCLEOTIDE SEQUENCE</scope>
</reference>